<proteinExistence type="inferred from homology"/>
<dbReference type="FunFam" id="3.40.50.720:FF:000311">
    <property type="entry name" value="Ornithine cyclodeaminase"/>
    <property type="match status" value="1"/>
</dbReference>
<comment type="caution">
    <text evidence="2">The sequence shown here is derived from an EMBL/GenBank/DDBJ whole genome shotgun (WGS) entry which is preliminary data.</text>
</comment>
<dbReference type="OrthoDB" id="9785971at2"/>
<dbReference type="Pfam" id="PF02423">
    <property type="entry name" value="OCD_Mu_crystall"/>
    <property type="match status" value="1"/>
</dbReference>
<dbReference type="RefSeq" id="WP_106726787.1">
    <property type="nucleotide sequence ID" value="NZ_PXYL01000020.1"/>
</dbReference>
<reference evidence="2 3" key="1">
    <citation type="submission" date="2018-03" db="EMBL/GenBank/DDBJ databases">
        <title>The draft genome of Mesorhizobium soli JCM 19897.</title>
        <authorList>
            <person name="Li L."/>
            <person name="Liu L."/>
            <person name="Liang L."/>
            <person name="Wang T."/>
            <person name="Zhang X."/>
        </authorList>
    </citation>
    <scope>NUCLEOTIDE SEQUENCE [LARGE SCALE GENOMIC DNA]</scope>
    <source>
        <strain evidence="2 3">JCM 19897</strain>
    </source>
</reference>
<dbReference type="EMBL" id="PXYL01000020">
    <property type="protein sequence ID" value="PSJ56056.1"/>
    <property type="molecule type" value="Genomic_DNA"/>
</dbReference>
<dbReference type="NCBIfam" id="NF004793">
    <property type="entry name" value="PRK06141.1"/>
    <property type="match status" value="1"/>
</dbReference>
<dbReference type="InterPro" id="IPR036291">
    <property type="entry name" value="NAD(P)-bd_dom_sf"/>
</dbReference>
<dbReference type="InterPro" id="IPR023401">
    <property type="entry name" value="ODC_N"/>
</dbReference>
<dbReference type="GO" id="GO:0016491">
    <property type="term" value="F:oxidoreductase activity"/>
    <property type="evidence" value="ECO:0007669"/>
    <property type="project" value="UniProtKB-ARBA"/>
</dbReference>
<sequence>MKIIDARQAADALAYGALIDELAKGFAVGCESPERHHHTIESRVLPDSTLLLMPAWDYEQMDRRYLGIKIVSVCPGNSSRNLPGLTSTYILCDADTGQQLAFIDGNTITARRTAATAALGAHYLSREDSSRLLLIGSGKVASLVPDALRAIRPITEVAVWDINASAAKDLVHRLNDGGFKARLVEDLEREVGAADIVSAATLAIDPIIRGEWLSEGTHVDLIGSFTPNMREADDAVMQRATIYVDRPEALKEAGDLIQPLQCGAITEDQIVGALQDLCRNQCVARTSARQITLFKAVGSSLADLVAARMVYASVQG</sequence>
<name>A0A2P7S0T5_9HYPH</name>
<dbReference type="AlphaFoldDB" id="A0A2P7S0T5"/>
<dbReference type="Gene3D" id="3.40.50.720">
    <property type="entry name" value="NAD(P)-binding Rossmann-like Domain"/>
    <property type="match status" value="1"/>
</dbReference>
<dbReference type="InterPro" id="IPR003462">
    <property type="entry name" value="ODC_Mu_crystall"/>
</dbReference>
<dbReference type="Gene3D" id="3.30.1780.10">
    <property type="entry name" value="ornithine cyclodeaminase, domain 1"/>
    <property type="match status" value="1"/>
</dbReference>
<evidence type="ECO:0000313" key="2">
    <source>
        <dbReference type="EMBL" id="PSJ56056.1"/>
    </source>
</evidence>
<dbReference type="PIRSF" id="PIRSF001439">
    <property type="entry name" value="CryM"/>
    <property type="match status" value="1"/>
</dbReference>
<dbReference type="SUPFAM" id="SSF51735">
    <property type="entry name" value="NAD(P)-binding Rossmann-fold domains"/>
    <property type="match status" value="1"/>
</dbReference>
<dbReference type="GO" id="GO:0005737">
    <property type="term" value="C:cytoplasm"/>
    <property type="evidence" value="ECO:0007669"/>
    <property type="project" value="TreeGrafter"/>
</dbReference>
<evidence type="ECO:0000256" key="1">
    <source>
        <dbReference type="ARBA" id="ARBA00008903"/>
    </source>
</evidence>
<protein>
    <submittedName>
        <fullName evidence="2">Ornithine cyclodeaminase family protein</fullName>
    </submittedName>
</protein>
<accession>A0A2P7S0T5</accession>
<dbReference type="Proteomes" id="UP000240653">
    <property type="component" value="Unassembled WGS sequence"/>
</dbReference>
<dbReference type="GO" id="GO:0019752">
    <property type="term" value="P:carboxylic acid metabolic process"/>
    <property type="evidence" value="ECO:0007669"/>
    <property type="project" value="UniProtKB-ARBA"/>
</dbReference>
<keyword evidence="3" id="KW-1185">Reference proteome</keyword>
<comment type="similarity">
    <text evidence="1">Belongs to the ornithine cyclodeaminase/mu-crystallin family.</text>
</comment>
<evidence type="ECO:0000313" key="3">
    <source>
        <dbReference type="Proteomes" id="UP000240653"/>
    </source>
</evidence>
<organism evidence="2 3">
    <name type="scientific">Pseudaminobacter soli</name>
    <name type="common">ex Li et al. 2025</name>
    <dbReference type="NCBI Taxonomy" id="1295366"/>
    <lineage>
        <taxon>Bacteria</taxon>
        <taxon>Pseudomonadati</taxon>
        <taxon>Pseudomonadota</taxon>
        <taxon>Alphaproteobacteria</taxon>
        <taxon>Hyphomicrobiales</taxon>
        <taxon>Phyllobacteriaceae</taxon>
        <taxon>Pseudaminobacter</taxon>
    </lineage>
</organism>
<gene>
    <name evidence="2" type="ORF">C7I85_25335</name>
</gene>
<dbReference type="PANTHER" id="PTHR13812">
    <property type="entry name" value="KETIMINE REDUCTASE MU-CRYSTALLIN"/>
    <property type="match status" value="1"/>
</dbReference>
<dbReference type="PANTHER" id="PTHR13812:SF19">
    <property type="entry name" value="KETIMINE REDUCTASE MU-CRYSTALLIN"/>
    <property type="match status" value="1"/>
</dbReference>